<organism evidence="3 4">
    <name type="scientific">Roseinatronobacter domitianus</name>
    <dbReference type="NCBI Taxonomy" id="2940293"/>
    <lineage>
        <taxon>Bacteria</taxon>
        <taxon>Pseudomonadati</taxon>
        <taxon>Pseudomonadota</taxon>
        <taxon>Alphaproteobacteria</taxon>
        <taxon>Rhodobacterales</taxon>
        <taxon>Paracoccaceae</taxon>
        <taxon>Roseinatronobacter</taxon>
    </lineage>
</organism>
<accession>A0ABT0M5G5</accession>
<evidence type="ECO:0000313" key="3">
    <source>
        <dbReference type="EMBL" id="MCL1630101.1"/>
    </source>
</evidence>
<proteinExistence type="predicted"/>
<feature type="domain" description="DUF4113" evidence="2">
    <location>
        <begin position="128"/>
        <end position="177"/>
    </location>
</feature>
<evidence type="ECO:0000313" key="4">
    <source>
        <dbReference type="Proteomes" id="UP001202550"/>
    </source>
</evidence>
<evidence type="ECO:0000259" key="1">
    <source>
        <dbReference type="Pfam" id="PF11799"/>
    </source>
</evidence>
<sequence>MTRSAGAPMRDMKTVVSALAAHATRASEKLRQHGLVAGTMTVFFHTSRFSAGKPQHVASRTVKLTPMTSDARDLVRAVRACVEASWPQQGGPYAFAKSGVMLDDLVPEAERPRTLFDMADEGRGRSPAVMAALDAVNARFGKKTMVLGAEGTKRAWAMRAEHRSPRYTTRISDLPVVR</sequence>
<feature type="domain" description="DNA polymerase Y-family little finger" evidence="1">
    <location>
        <begin position="3"/>
        <end position="111"/>
    </location>
</feature>
<dbReference type="EMBL" id="JALZWP010000023">
    <property type="protein sequence ID" value="MCL1630101.1"/>
    <property type="molecule type" value="Genomic_DNA"/>
</dbReference>
<dbReference type="Proteomes" id="UP001202550">
    <property type="component" value="Unassembled WGS sequence"/>
</dbReference>
<dbReference type="Gene3D" id="3.30.1490.100">
    <property type="entry name" value="DNA polymerase, Y-family, little finger domain"/>
    <property type="match status" value="1"/>
</dbReference>
<dbReference type="InterPro" id="IPR025188">
    <property type="entry name" value="DUF4113"/>
</dbReference>
<evidence type="ECO:0000259" key="2">
    <source>
        <dbReference type="Pfam" id="PF13438"/>
    </source>
</evidence>
<protein>
    <submittedName>
        <fullName evidence="3">DUF4113 domain-containing protein</fullName>
    </submittedName>
</protein>
<name>A0ABT0M5G5_9RHOB</name>
<gene>
    <name evidence="3" type="ORF">M3N55_15345</name>
</gene>
<reference evidence="3 4" key="1">
    <citation type="submission" date="2022-05" db="EMBL/GenBank/DDBJ databases">
        <title>Seasonal and diel survey of microbial diversity of the Tyrrhenian coast.</title>
        <authorList>
            <person name="Gattoni G."/>
            <person name="Corral P."/>
        </authorList>
    </citation>
    <scope>NUCLEOTIDE SEQUENCE [LARGE SCALE GENOMIC DNA]</scope>
    <source>
        <strain evidence="3 4">V10</strain>
    </source>
</reference>
<keyword evidence="4" id="KW-1185">Reference proteome</keyword>
<dbReference type="Pfam" id="PF11799">
    <property type="entry name" value="IMS_C"/>
    <property type="match status" value="1"/>
</dbReference>
<dbReference type="Pfam" id="PF13438">
    <property type="entry name" value="DUF4113"/>
    <property type="match status" value="1"/>
</dbReference>
<comment type="caution">
    <text evidence="3">The sequence shown here is derived from an EMBL/GenBank/DDBJ whole genome shotgun (WGS) entry which is preliminary data.</text>
</comment>
<dbReference type="InterPro" id="IPR017961">
    <property type="entry name" value="DNA_pol_Y-fam_little_finger"/>
</dbReference>
<dbReference type="InterPro" id="IPR036775">
    <property type="entry name" value="DNA_pol_Y-fam_lit_finger_sf"/>
</dbReference>